<keyword evidence="2" id="KW-1185">Reference proteome</keyword>
<dbReference type="EMBL" id="LR877149">
    <property type="protein sequence ID" value="CAD2215871.1"/>
    <property type="molecule type" value="Genomic_DNA"/>
</dbReference>
<sequence length="334" mass="37452">MYQEDSVHRSAIVYNVPVSPFVPLQHLTIDITTVNRIAGYSLSFARERGWLQTEQEMVWRYNPSEHTAPLENTFFYGGWEAELAGPPSSRSRLPVRAPSTMLSWCECFVNHVGSSSYGVYVKVYLFTEGKMEDRTFLGSFKTVSVQVSKSLRTTVPLTPRKRNVLANVYEGGAPLRASIEKVKVERIDVAGLLKECHAFTADSSLRKASVDTALQAGSAFVRSFHLRETDIDFNLHLNQLAQTHMIINTLRSAVKENASVFSGWSPLGVEPIRADLMIESFRIDYVKEVPQDHQCLTVVLFPLEPHRVGFLTLGVPWEESGPTFIAAGGFFTLF</sequence>
<gene>
    <name evidence="1" type="ORF">ADEAN_000332900</name>
</gene>
<reference evidence="1 2" key="1">
    <citation type="submission" date="2020-08" db="EMBL/GenBank/DDBJ databases">
        <authorList>
            <person name="Newling K."/>
            <person name="Davey J."/>
            <person name="Forrester S."/>
        </authorList>
    </citation>
    <scope>NUCLEOTIDE SEQUENCE [LARGE SCALE GENOMIC DNA]</scope>
    <source>
        <strain evidence="2">Crithidia deanei Carvalho (ATCC PRA-265)</strain>
    </source>
</reference>
<accession>A0A7G2C9Z1</accession>
<dbReference type="AlphaFoldDB" id="A0A7G2C9Z1"/>
<dbReference type="VEuPathDB" id="TriTrypDB:ADEAN_000332900"/>
<evidence type="ECO:0000313" key="1">
    <source>
        <dbReference type="EMBL" id="CAD2215871.1"/>
    </source>
</evidence>
<organism evidence="1 2">
    <name type="scientific">Angomonas deanei</name>
    <dbReference type="NCBI Taxonomy" id="59799"/>
    <lineage>
        <taxon>Eukaryota</taxon>
        <taxon>Discoba</taxon>
        <taxon>Euglenozoa</taxon>
        <taxon>Kinetoplastea</taxon>
        <taxon>Metakinetoplastina</taxon>
        <taxon>Trypanosomatida</taxon>
        <taxon>Trypanosomatidae</taxon>
        <taxon>Strigomonadinae</taxon>
        <taxon>Angomonas</taxon>
    </lineage>
</organism>
<evidence type="ECO:0000313" key="2">
    <source>
        <dbReference type="Proteomes" id="UP000515908"/>
    </source>
</evidence>
<name>A0A7G2C9Z1_9TRYP</name>
<protein>
    <submittedName>
        <fullName evidence="1">Uncharacterized protein</fullName>
    </submittedName>
</protein>
<dbReference type="Proteomes" id="UP000515908">
    <property type="component" value="Chromosome 05"/>
</dbReference>
<proteinExistence type="predicted"/>